<sequence>MEKKPLPPSLCEPRYHIGTIVNYSDHRGKDVQGQIISACARWTGFKDGSAYVLTYGITHPSSPRLQHHSESTIHGEVE</sequence>
<keyword evidence="2" id="KW-1185">Reference proteome</keyword>
<gene>
    <name evidence="1" type="ORF">CR62_24145</name>
</gene>
<protein>
    <submittedName>
        <fullName evidence="1">Uncharacterized protein</fullName>
    </submittedName>
</protein>
<reference evidence="1 2" key="1">
    <citation type="submission" date="2014-03" db="EMBL/GenBank/DDBJ databases">
        <title>Draft genome sequence of the Serratia grimesii strain a2.</title>
        <authorList>
            <person name="Toymentseva A."/>
            <person name="Kazakov S."/>
            <person name="Giliazeva A."/>
            <person name="Ismagilova R."/>
            <person name="Shah R."/>
            <person name="Sharipova M."/>
            <person name="Khaitlina S."/>
            <person name="Mardanova A."/>
        </authorList>
    </citation>
    <scope>NUCLEOTIDE SEQUENCE [LARGE SCALE GENOMIC DNA]</scope>
    <source>
        <strain evidence="1 2">A2</strain>
    </source>
</reference>
<evidence type="ECO:0000313" key="1">
    <source>
        <dbReference type="EMBL" id="KFB89012.1"/>
    </source>
</evidence>
<evidence type="ECO:0000313" key="2">
    <source>
        <dbReference type="Proteomes" id="UP000028721"/>
    </source>
</evidence>
<organism evidence="1 2">
    <name type="scientific">Serratia grimesii</name>
    <dbReference type="NCBI Taxonomy" id="82995"/>
    <lineage>
        <taxon>Bacteria</taxon>
        <taxon>Pseudomonadati</taxon>
        <taxon>Pseudomonadota</taxon>
        <taxon>Gammaproteobacteria</taxon>
        <taxon>Enterobacterales</taxon>
        <taxon>Yersiniaceae</taxon>
        <taxon>Serratia</taxon>
    </lineage>
</organism>
<comment type="caution">
    <text evidence="1">The sequence shown here is derived from an EMBL/GenBank/DDBJ whole genome shotgun (WGS) entry which is preliminary data.</text>
</comment>
<dbReference type="EMBL" id="JGVP01000009">
    <property type="protein sequence ID" value="KFB89012.1"/>
    <property type="molecule type" value="Genomic_DNA"/>
</dbReference>
<proteinExistence type="predicted"/>
<dbReference type="RefSeq" id="WP_037419407.1">
    <property type="nucleotide sequence ID" value="NZ_JBQEGS010000142.1"/>
</dbReference>
<dbReference type="Proteomes" id="UP000028721">
    <property type="component" value="Unassembled WGS sequence"/>
</dbReference>
<name>A0ABR4UAF6_9GAMM</name>
<accession>A0ABR4UAF6</accession>